<proteinExistence type="predicted"/>
<reference evidence="1 2" key="1">
    <citation type="submission" date="2018-05" db="EMBL/GenBank/DDBJ databases">
        <title>Genomic Encyclopedia of Type Strains, Phase IV (KMG-IV): sequencing the most valuable type-strain genomes for metagenomic binning, comparative biology and taxonomic classification.</title>
        <authorList>
            <person name="Goeker M."/>
        </authorList>
    </citation>
    <scope>NUCLEOTIDE SEQUENCE [LARGE SCALE GENOMIC DNA]</scope>
    <source>
        <strain evidence="1 2">DSM 28816</strain>
    </source>
</reference>
<protein>
    <submittedName>
        <fullName evidence="1">Uncharacterized protein</fullName>
    </submittedName>
</protein>
<comment type="caution">
    <text evidence="1">The sequence shown here is derived from an EMBL/GenBank/DDBJ whole genome shotgun (WGS) entry which is preliminary data.</text>
</comment>
<dbReference type="Proteomes" id="UP000247523">
    <property type="component" value="Unassembled WGS sequence"/>
</dbReference>
<evidence type="ECO:0000313" key="1">
    <source>
        <dbReference type="EMBL" id="PXV88440.1"/>
    </source>
</evidence>
<dbReference type="AlphaFoldDB" id="A0A318EQR6"/>
<sequence>MKTEYEFTENQKSRLAFLYSTRDLFFSELQKAYYTEGKDNNFEYIKLLNEKLMLVSAEITEIYVLAPTRCLMTKEEYESFTKLKMVKGYKKL</sequence>
<dbReference type="EMBL" id="QICS01000008">
    <property type="protein sequence ID" value="PXV88440.1"/>
    <property type="molecule type" value="Genomic_DNA"/>
</dbReference>
<evidence type="ECO:0000313" key="2">
    <source>
        <dbReference type="Proteomes" id="UP000247523"/>
    </source>
</evidence>
<name>A0A318EQR6_9FIRM</name>
<gene>
    <name evidence="1" type="ORF">C8E03_108167</name>
</gene>
<accession>A0A318EQR6</accession>
<dbReference type="RefSeq" id="WP_110291433.1">
    <property type="nucleotide sequence ID" value="NZ_QICS01000008.1"/>
</dbReference>
<organism evidence="1 2">
    <name type="scientific">Lachnotalea glycerini</name>
    <dbReference type="NCBI Taxonomy" id="1763509"/>
    <lineage>
        <taxon>Bacteria</taxon>
        <taxon>Bacillati</taxon>
        <taxon>Bacillota</taxon>
        <taxon>Clostridia</taxon>
        <taxon>Lachnospirales</taxon>
        <taxon>Lachnospiraceae</taxon>
        <taxon>Lachnotalea</taxon>
    </lineage>
</organism>